<dbReference type="GO" id="GO:0043709">
    <property type="term" value="P:cell adhesion involved in single-species biofilm formation"/>
    <property type="evidence" value="ECO:0007669"/>
    <property type="project" value="TreeGrafter"/>
</dbReference>
<dbReference type="RefSeq" id="WP_045910298.1">
    <property type="nucleotide sequence ID" value="NZ_CP157375.1"/>
</dbReference>
<organism evidence="2">
    <name type="scientific">Enterobacter cloacae complex sp. Mu1197</name>
    <dbReference type="NCBI Taxonomy" id="3152302"/>
    <lineage>
        <taxon>Bacteria</taxon>
        <taxon>Pseudomonadati</taxon>
        <taxon>Pseudomonadota</taxon>
        <taxon>Gammaproteobacteria</taxon>
        <taxon>Enterobacterales</taxon>
        <taxon>Enterobacteriaceae</taxon>
        <taxon>Enterobacter</taxon>
        <taxon>Enterobacter cloacae complex</taxon>
    </lineage>
</organism>
<dbReference type="InterPro" id="IPR036937">
    <property type="entry name" value="Adhesion_dom_fimbrial_sf"/>
</dbReference>
<keyword evidence="1" id="KW-0732">Signal</keyword>
<reference evidence="2" key="1">
    <citation type="submission" date="2024-05" db="EMBL/GenBank/DDBJ databases">
        <title>Copy number flexibility facilitates heteroresistance to increasing antibiotic pressure and threatens the beta-lactam pipeline.</title>
        <authorList>
            <person name="Choby J.E."/>
            <person name="Weiss D.S."/>
        </authorList>
    </citation>
    <scope>NUCLEOTIDE SEQUENCE</scope>
    <source>
        <strain evidence="2">Mu1197</strain>
    </source>
</reference>
<dbReference type="Gene3D" id="2.60.40.1090">
    <property type="entry name" value="Fimbrial-type adhesion domain"/>
    <property type="match status" value="1"/>
</dbReference>
<feature type="chain" id="PRO_5043907731" evidence="1">
    <location>
        <begin position="19"/>
        <end position="169"/>
    </location>
</feature>
<gene>
    <name evidence="2" type="ORF">ABFV38_09295</name>
</gene>
<accession>A0AAU7G110</accession>
<dbReference type="GO" id="GO:0009289">
    <property type="term" value="C:pilus"/>
    <property type="evidence" value="ECO:0007669"/>
    <property type="project" value="InterPro"/>
</dbReference>
<dbReference type="SUPFAM" id="SSF49401">
    <property type="entry name" value="Bacterial adhesins"/>
    <property type="match status" value="1"/>
</dbReference>
<evidence type="ECO:0000256" key="1">
    <source>
        <dbReference type="SAM" id="SignalP"/>
    </source>
</evidence>
<dbReference type="GeneID" id="97445096"/>
<dbReference type="PANTHER" id="PTHR33420:SF27">
    <property type="entry name" value="PROTEIN FIMG"/>
    <property type="match status" value="1"/>
</dbReference>
<protein>
    <submittedName>
        <fullName evidence="2">Type 1 fimbrial protein</fullName>
    </submittedName>
</protein>
<dbReference type="EMBL" id="CP157375">
    <property type="protein sequence ID" value="XBM32270.1"/>
    <property type="molecule type" value="Genomic_DNA"/>
</dbReference>
<name>A0AAU7G110_9ENTR</name>
<dbReference type="InterPro" id="IPR008966">
    <property type="entry name" value="Adhesion_dom_sf"/>
</dbReference>
<feature type="signal peptide" evidence="1">
    <location>
        <begin position="1"/>
        <end position="18"/>
    </location>
</feature>
<dbReference type="PANTHER" id="PTHR33420">
    <property type="entry name" value="FIMBRIAL SUBUNIT ELFA-RELATED"/>
    <property type="match status" value="1"/>
</dbReference>
<dbReference type="InterPro" id="IPR050263">
    <property type="entry name" value="Bact_Fimbrial_Adh_Pro"/>
</dbReference>
<proteinExistence type="predicted"/>
<evidence type="ECO:0000313" key="2">
    <source>
        <dbReference type="EMBL" id="XBM32270.1"/>
    </source>
</evidence>
<dbReference type="AlphaFoldDB" id="A0AAU7G110"/>
<sequence length="169" mass="16786">MNFKLMAIAAMVSFSSMAADTVNINVTGTIVASPCVINGGSANLNVDLGSTIQASTLASAGATSTPVAFTLPITACPVGTSSVQVTFSGTPDPVAGANYYKSTGTATNVAVGLYQASNGNLLGNGSSVTQTVQGDRTASLAMQAKAYSASGSVMPGTINSVIVATMQYN</sequence>